<dbReference type="GO" id="GO:0005576">
    <property type="term" value="C:extracellular region"/>
    <property type="evidence" value="ECO:0007669"/>
    <property type="project" value="UniProtKB-SubCell"/>
</dbReference>
<dbReference type="PROSITE" id="PS00503">
    <property type="entry name" value="PECTINESTERASE_2"/>
    <property type="match status" value="1"/>
</dbReference>
<dbReference type="GO" id="GO:0045490">
    <property type="term" value="P:pectin catabolic process"/>
    <property type="evidence" value="ECO:0007669"/>
    <property type="project" value="UniProtKB-UniRule"/>
</dbReference>
<dbReference type="InterPro" id="IPR012334">
    <property type="entry name" value="Pectin_lyas_fold"/>
</dbReference>
<sequence>MRVTLAFLLSLIAATAAAPAEDVLRRASFDRSSAPAGCLTVGGNGKYKTVQSAVNALDKSTSKAQCIFIAKGTYTEQVYIQQLNSPLTIYGETKDTRSYTGNTVTITQRKSQDDTSSNDETATLRAHTPNFKVYNINLVNTRGQGSQALAVSAWADKQGYYGCVFKGYQDTVLAQLGNQVYAKSYIEGATDFIFGQKARAWFDGCDIGVLGAQQGWITANGRKEETNPSYYVINNSKVSHAIGATVSPGVYYLGRPWGNYARVVFQHTDLSNVINPQGWAAWNTGDARTDHVLFGEYQNTGAGASGKRAFGQTLKAALSITDILGSNYKDWVDVSYVPQ</sequence>
<comment type="similarity">
    <text evidence="3">Belongs to the pectinesterase family.</text>
</comment>
<dbReference type="Pfam" id="PF01095">
    <property type="entry name" value="Pectinesterase"/>
    <property type="match status" value="1"/>
</dbReference>
<dbReference type="InterPro" id="IPR011050">
    <property type="entry name" value="Pectin_lyase_fold/virulence"/>
</dbReference>
<dbReference type="FunFam" id="2.160.20.10:FF:000014">
    <property type="entry name" value="Pectinesterase"/>
    <property type="match status" value="1"/>
</dbReference>
<feature type="active site" evidence="10">
    <location>
        <position position="191"/>
    </location>
</feature>
<evidence type="ECO:0000256" key="6">
    <source>
        <dbReference type="ARBA" id="ARBA00022729"/>
    </source>
</evidence>
<dbReference type="InterPro" id="IPR033131">
    <property type="entry name" value="Pectinesterase_Asp_AS"/>
</dbReference>
<name>W6ZM48_COCMI</name>
<dbReference type="OrthoDB" id="2019149at2759"/>
<evidence type="ECO:0000256" key="8">
    <source>
        <dbReference type="ARBA" id="ARBA00023085"/>
    </source>
</evidence>
<comment type="subcellular location">
    <subcellularLocation>
        <location evidence="1 11">Secreted</location>
    </subcellularLocation>
</comment>
<dbReference type="Proteomes" id="UP000054032">
    <property type="component" value="Unassembled WGS sequence"/>
</dbReference>
<protein>
    <recommendedName>
        <fullName evidence="4 11">Pectinesterase</fullName>
        <ecNumber evidence="4 11">3.1.1.11</ecNumber>
    </recommendedName>
</protein>
<comment type="catalytic activity">
    <reaction evidence="9 11">
        <text>[(1-&gt;4)-alpha-D-galacturonosyl methyl ester](n) + n H2O = [(1-&gt;4)-alpha-D-galacturonosyl](n) + n methanol + n H(+)</text>
        <dbReference type="Rhea" id="RHEA:22380"/>
        <dbReference type="Rhea" id="RHEA-COMP:14570"/>
        <dbReference type="Rhea" id="RHEA-COMP:14573"/>
        <dbReference type="ChEBI" id="CHEBI:15377"/>
        <dbReference type="ChEBI" id="CHEBI:15378"/>
        <dbReference type="ChEBI" id="CHEBI:17790"/>
        <dbReference type="ChEBI" id="CHEBI:140522"/>
        <dbReference type="ChEBI" id="CHEBI:140523"/>
        <dbReference type="EC" id="3.1.1.11"/>
    </reaction>
</comment>
<gene>
    <name evidence="13" type="ORF">COCMIDRAFT_33900</name>
</gene>
<keyword evidence="11" id="KW-0961">Cell wall biogenesis/degradation</keyword>
<evidence type="ECO:0000256" key="10">
    <source>
        <dbReference type="PROSITE-ProRule" id="PRU10040"/>
    </source>
</evidence>
<keyword evidence="5 11" id="KW-0964">Secreted</keyword>
<comment type="pathway">
    <text evidence="2 11">Glycan metabolism; pectin degradation; 2-dehydro-3-deoxy-D-gluconate from pectin: step 1/5.</text>
</comment>
<accession>W6ZM48</accession>
<proteinExistence type="inferred from homology"/>
<dbReference type="Gene3D" id="2.160.20.10">
    <property type="entry name" value="Single-stranded right-handed beta-helix, Pectin lyase-like"/>
    <property type="match status" value="1"/>
</dbReference>
<dbReference type="UniPathway" id="UPA00545">
    <property type="reaction ID" value="UER00823"/>
</dbReference>
<dbReference type="AlphaFoldDB" id="W6ZM48"/>
<keyword evidence="8 11" id="KW-0063">Aspartyl esterase</keyword>
<dbReference type="eggNOG" id="ENOG502QSQ4">
    <property type="taxonomic scope" value="Eukaryota"/>
</dbReference>
<evidence type="ECO:0000313" key="13">
    <source>
        <dbReference type="EMBL" id="EUC48619.1"/>
    </source>
</evidence>
<feature type="chain" id="PRO_5005151159" description="Pectinesterase" evidence="11">
    <location>
        <begin position="18"/>
        <end position="339"/>
    </location>
</feature>
<dbReference type="PANTHER" id="PTHR31321:SF127">
    <property type="entry name" value="PECTINESTERASE"/>
    <property type="match status" value="1"/>
</dbReference>
<dbReference type="STRING" id="930090.W6ZM48"/>
<keyword evidence="7 11" id="KW-0378">Hydrolase</keyword>
<dbReference type="EC" id="3.1.1.11" evidence="4 11"/>
<dbReference type="InterPro" id="IPR000070">
    <property type="entry name" value="Pectinesterase_cat"/>
</dbReference>
<dbReference type="HOGENOM" id="CLU_012243_1_0_1"/>
<dbReference type="RefSeq" id="XP_007684835.1">
    <property type="nucleotide sequence ID" value="XM_007686645.1"/>
</dbReference>
<dbReference type="SUPFAM" id="SSF51126">
    <property type="entry name" value="Pectin lyase-like"/>
    <property type="match status" value="1"/>
</dbReference>
<dbReference type="KEGG" id="bor:COCMIDRAFT_33900"/>
<evidence type="ECO:0000259" key="12">
    <source>
        <dbReference type="Pfam" id="PF01095"/>
    </source>
</evidence>
<comment type="function">
    <text evidence="11">Involved in maceration and soft-rotting of plant tissue.</text>
</comment>
<evidence type="ECO:0000313" key="14">
    <source>
        <dbReference type="Proteomes" id="UP000054032"/>
    </source>
</evidence>
<evidence type="ECO:0000256" key="4">
    <source>
        <dbReference type="ARBA" id="ARBA00013229"/>
    </source>
</evidence>
<evidence type="ECO:0000256" key="9">
    <source>
        <dbReference type="ARBA" id="ARBA00047928"/>
    </source>
</evidence>
<reference evidence="13 14" key="1">
    <citation type="journal article" date="2013" name="PLoS Genet.">
        <title>Comparative genome structure, secondary metabolite, and effector coding capacity across Cochliobolus pathogens.</title>
        <authorList>
            <person name="Condon B.J."/>
            <person name="Leng Y."/>
            <person name="Wu D."/>
            <person name="Bushley K.E."/>
            <person name="Ohm R.A."/>
            <person name="Otillar R."/>
            <person name="Martin J."/>
            <person name="Schackwitz W."/>
            <person name="Grimwood J."/>
            <person name="MohdZainudin N."/>
            <person name="Xue C."/>
            <person name="Wang R."/>
            <person name="Manning V.A."/>
            <person name="Dhillon B."/>
            <person name="Tu Z.J."/>
            <person name="Steffenson B.J."/>
            <person name="Salamov A."/>
            <person name="Sun H."/>
            <person name="Lowry S."/>
            <person name="LaButti K."/>
            <person name="Han J."/>
            <person name="Copeland A."/>
            <person name="Lindquist E."/>
            <person name="Barry K."/>
            <person name="Schmutz J."/>
            <person name="Baker S.E."/>
            <person name="Ciuffetti L.M."/>
            <person name="Grigoriev I.V."/>
            <person name="Zhong S."/>
            <person name="Turgeon B.G."/>
        </authorList>
    </citation>
    <scope>NUCLEOTIDE SEQUENCE [LARGE SCALE GENOMIC DNA]</scope>
    <source>
        <strain evidence="13 14">ATCC 44560</strain>
    </source>
</reference>
<evidence type="ECO:0000256" key="7">
    <source>
        <dbReference type="ARBA" id="ARBA00022801"/>
    </source>
</evidence>
<evidence type="ECO:0000256" key="11">
    <source>
        <dbReference type="RuleBase" id="RU000589"/>
    </source>
</evidence>
<feature type="domain" description="Pectinesterase catalytic" evidence="12">
    <location>
        <begin position="42"/>
        <end position="307"/>
    </location>
</feature>
<keyword evidence="14" id="KW-1185">Reference proteome</keyword>
<dbReference type="GO" id="GO:0030599">
    <property type="term" value="F:pectinesterase activity"/>
    <property type="evidence" value="ECO:0007669"/>
    <property type="project" value="UniProtKB-UniRule"/>
</dbReference>
<dbReference type="PANTHER" id="PTHR31321">
    <property type="entry name" value="ACYL-COA THIOESTER HYDROLASE YBHC-RELATED"/>
    <property type="match status" value="1"/>
</dbReference>
<feature type="signal peptide" evidence="11">
    <location>
        <begin position="1"/>
        <end position="17"/>
    </location>
</feature>
<evidence type="ECO:0000256" key="5">
    <source>
        <dbReference type="ARBA" id="ARBA00022525"/>
    </source>
</evidence>
<evidence type="ECO:0000256" key="3">
    <source>
        <dbReference type="ARBA" id="ARBA00008891"/>
    </source>
</evidence>
<evidence type="ECO:0000256" key="2">
    <source>
        <dbReference type="ARBA" id="ARBA00005184"/>
    </source>
</evidence>
<dbReference type="EMBL" id="KI963939">
    <property type="protein sequence ID" value="EUC48619.1"/>
    <property type="molecule type" value="Genomic_DNA"/>
</dbReference>
<organism evidence="13 14">
    <name type="scientific">Bipolaris oryzae ATCC 44560</name>
    <dbReference type="NCBI Taxonomy" id="930090"/>
    <lineage>
        <taxon>Eukaryota</taxon>
        <taxon>Fungi</taxon>
        <taxon>Dikarya</taxon>
        <taxon>Ascomycota</taxon>
        <taxon>Pezizomycotina</taxon>
        <taxon>Dothideomycetes</taxon>
        <taxon>Pleosporomycetidae</taxon>
        <taxon>Pleosporales</taxon>
        <taxon>Pleosporineae</taxon>
        <taxon>Pleosporaceae</taxon>
        <taxon>Bipolaris</taxon>
    </lineage>
</organism>
<dbReference type="GeneID" id="19122436"/>
<evidence type="ECO:0000256" key="1">
    <source>
        <dbReference type="ARBA" id="ARBA00004613"/>
    </source>
</evidence>
<keyword evidence="6 11" id="KW-0732">Signal</keyword>
<dbReference type="GO" id="GO:0042545">
    <property type="term" value="P:cell wall modification"/>
    <property type="evidence" value="ECO:0007669"/>
    <property type="project" value="UniProtKB-UniRule"/>
</dbReference>